<organism evidence="4 5">
    <name type="scientific">Powellomyces hirtus</name>
    <dbReference type="NCBI Taxonomy" id="109895"/>
    <lineage>
        <taxon>Eukaryota</taxon>
        <taxon>Fungi</taxon>
        <taxon>Fungi incertae sedis</taxon>
        <taxon>Chytridiomycota</taxon>
        <taxon>Chytridiomycota incertae sedis</taxon>
        <taxon>Chytridiomycetes</taxon>
        <taxon>Spizellomycetales</taxon>
        <taxon>Powellomycetaceae</taxon>
        <taxon>Powellomyces</taxon>
    </lineage>
</organism>
<keyword evidence="2" id="KW-0479">Metal-binding</keyword>
<dbReference type="GO" id="GO:0046872">
    <property type="term" value="F:metal ion binding"/>
    <property type="evidence" value="ECO:0007669"/>
    <property type="project" value="UniProtKB-KW"/>
</dbReference>
<evidence type="ECO:0000259" key="3">
    <source>
        <dbReference type="Pfam" id="PF01557"/>
    </source>
</evidence>
<dbReference type="GO" id="GO:0050163">
    <property type="term" value="F:oxaloacetate tautomerase activity"/>
    <property type="evidence" value="ECO:0007669"/>
    <property type="project" value="UniProtKB-ARBA"/>
</dbReference>
<sequence length="313" mass="33348">MGGFMRCSLKSYGRGFRSYTSGSTKPTWSRLVRFVEPGGKTVYGDLGAEEAGENANPSKMTARIVEGDPLEGGKVTDRVVAVQKLLCPIPRPPIVLGIGLNYAKHAKELNTPAPKTPILFTKPGTSVTGPGSPIVIPDVAQDAECDYEAELAVVIGKPCRNVSREDAMQFVSGVTCANDVTARTWQRNISQWCFAKSFDTFCPLGPVLVAPHLLPTLNVRDSQTGGLAISLKLNGKTMQSSRTADMIFDIPSLISFLSQGTTLLPGTVILTGTPAGVGTGRNPKVTLQDGDRVSVQIEGIGSLVNRVEFERVG</sequence>
<dbReference type="GO" id="GO:0018773">
    <property type="term" value="F:acetylpyruvate hydrolase activity"/>
    <property type="evidence" value="ECO:0007669"/>
    <property type="project" value="TreeGrafter"/>
</dbReference>
<dbReference type="STRING" id="109895.A0A507DQ42"/>
<dbReference type="FunFam" id="3.90.850.10:FF:000002">
    <property type="entry name" value="2-hydroxyhepta-2,4-diene-1,7-dioate isomerase"/>
    <property type="match status" value="1"/>
</dbReference>
<name>A0A507DQ42_9FUNG</name>
<dbReference type="InterPro" id="IPR036663">
    <property type="entry name" value="Fumarylacetoacetase_C_sf"/>
</dbReference>
<feature type="domain" description="Fumarylacetoacetase-like C-terminal" evidence="3">
    <location>
        <begin position="95"/>
        <end position="307"/>
    </location>
</feature>
<protein>
    <recommendedName>
        <fullName evidence="3">Fumarylacetoacetase-like C-terminal domain-containing protein</fullName>
    </recommendedName>
</protein>
<comment type="caution">
    <text evidence="4">The sequence shown here is derived from an EMBL/GenBank/DDBJ whole genome shotgun (WGS) entry which is preliminary data.</text>
</comment>
<dbReference type="GO" id="GO:0006107">
    <property type="term" value="P:oxaloacetate metabolic process"/>
    <property type="evidence" value="ECO:0007669"/>
    <property type="project" value="UniProtKB-ARBA"/>
</dbReference>
<gene>
    <name evidence="4" type="ORF">PhCBS80983_g06127</name>
</gene>
<dbReference type="Pfam" id="PF01557">
    <property type="entry name" value="FAA_hydrolase"/>
    <property type="match status" value="1"/>
</dbReference>
<evidence type="ECO:0000256" key="1">
    <source>
        <dbReference type="ARBA" id="ARBA00010211"/>
    </source>
</evidence>
<dbReference type="SUPFAM" id="SSF56529">
    <property type="entry name" value="FAH"/>
    <property type="match status" value="1"/>
</dbReference>
<dbReference type="Proteomes" id="UP000318582">
    <property type="component" value="Unassembled WGS sequence"/>
</dbReference>
<keyword evidence="5" id="KW-1185">Reference proteome</keyword>
<reference evidence="4 5" key="1">
    <citation type="journal article" date="2019" name="Sci. Rep.">
        <title>Comparative genomics of chytrid fungi reveal insights into the obligate biotrophic and pathogenic lifestyle of Synchytrium endobioticum.</title>
        <authorList>
            <person name="van de Vossenberg B.T.L.H."/>
            <person name="Warris S."/>
            <person name="Nguyen H.D.T."/>
            <person name="van Gent-Pelzer M.P.E."/>
            <person name="Joly D.L."/>
            <person name="van de Geest H.C."/>
            <person name="Bonants P.J.M."/>
            <person name="Smith D.S."/>
            <person name="Levesque C.A."/>
            <person name="van der Lee T.A.J."/>
        </authorList>
    </citation>
    <scope>NUCLEOTIDE SEQUENCE [LARGE SCALE GENOMIC DNA]</scope>
    <source>
        <strain evidence="4 5">CBS 809.83</strain>
    </source>
</reference>
<dbReference type="AlphaFoldDB" id="A0A507DQ42"/>
<proteinExistence type="inferred from homology"/>
<dbReference type="PANTHER" id="PTHR11820:SF7">
    <property type="entry name" value="ACYLPYRUVASE FAHD1, MITOCHONDRIAL"/>
    <property type="match status" value="1"/>
</dbReference>
<evidence type="ECO:0000313" key="5">
    <source>
        <dbReference type="Proteomes" id="UP000318582"/>
    </source>
</evidence>
<evidence type="ECO:0000313" key="4">
    <source>
        <dbReference type="EMBL" id="TPX53859.1"/>
    </source>
</evidence>
<accession>A0A507DQ42</accession>
<dbReference type="PANTHER" id="PTHR11820">
    <property type="entry name" value="ACYLPYRUVASE"/>
    <property type="match status" value="1"/>
</dbReference>
<comment type="similarity">
    <text evidence="1">Belongs to the FAH family.</text>
</comment>
<dbReference type="Gene3D" id="3.90.850.10">
    <property type="entry name" value="Fumarylacetoacetase-like, C-terminal domain"/>
    <property type="match status" value="1"/>
</dbReference>
<dbReference type="InterPro" id="IPR011234">
    <property type="entry name" value="Fumarylacetoacetase-like_C"/>
</dbReference>
<dbReference type="EMBL" id="QEAQ01000184">
    <property type="protein sequence ID" value="TPX53859.1"/>
    <property type="molecule type" value="Genomic_DNA"/>
</dbReference>
<evidence type="ECO:0000256" key="2">
    <source>
        <dbReference type="ARBA" id="ARBA00022723"/>
    </source>
</evidence>